<sequence length="260" mass="29263">MNTFEVEQLAAQLKNVEIEINSRCNRRCSYCPVSILPNPDVPKFMSDRVLDRVIDELSAIEYVGRVSYHFYNEPLLRKDLEALVKRVRTSVPGAHQVLYTNGDYLTEARYGTLREAGIEFIVITSHDGKLHPEREYQVVQFSNDLELTNRGGVMEHIGSNSADVHANRCFAPSEMLIVTVTGDVVLCYEDAFRKHVMGSIVTQSLADIWFGHPFATLRSRLAAGDRSVTDICRKCTNAAHTDPGMSAHSEPFWQALSVAW</sequence>
<keyword evidence="3" id="KW-0479">Metal-binding</keyword>
<gene>
    <name evidence="9" type="ORF">DM82_5620</name>
</gene>
<evidence type="ECO:0000313" key="9">
    <source>
        <dbReference type="EMBL" id="AIO69014.1"/>
    </source>
</evidence>
<evidence type="ECO:0000256" key="6">
    <source>
        <dbReference type="ARBA" id="ARBA00023601"/>
    </source>
</evidence>
<dbReference type="PANTHER" id="PTHR43273:SF3">
    <property type="entry name" value="ANAEROBIC SULFATASE-MATURATING ENZYME HOMOLOG ASLB-RELATED"/>
    <property type="match status" value="1"/>
</dbReference>
<feature type="domain" description="Radical SAM core" evidence="7">
    <location>
        <begin position="19"/>
        <end position="123"/>
    </location>
</feature>
<dbReference type="InterPro" id="IPR023867">
    <property type="entry name" value="Sulphatase_maturase_rSAM"/>
</dbReference>
<dbReference type="GO" id="GO:0046872">
    <property type="term" value="F:metal ion binding"/>
    <property type="evidence" value="ECO:0007669"/>
    <property type="project" value="UniProtKB-KW"/>
</dbReference>
<dbReference type="GO" id="GO:0051536">
    <property type="term" value="F:iron-sulfur cluster binding"/>
    <property type="evidence" value="ECO:0007669"/>
    <property type="project" value="UniProtKB-KW"/>
</dbReference>
<evidence type="ECO:0000256" key="4">
    <source>
        <dbReference type="ARBA" id="ARBA00023004"/>
    </source>
</evidence>
<keyword evidence="2" id="KW-0949">S-adenosyl-L-methionine</keyword>
<feature type="domain" description="4Fe4S-binding SPASM" evidence="8">
    <location>
        <begin position="169"/>
        <end position="236"/>
    </location>
</feature>
<dbReference type="InterPro" id="IPR013785">
    <property type="entry name" value="Aldolase_TIM"/>
</dbReference>
<evidence type="ECO:0000259" key="8">
    <source>
        <dbReference type="Pfam" id="PF13186"/>
    </source>
</evidence>
<accession>A0AAI8BBI4</accession>
<evidence type="ECO:0000256" key="2">
    <source>
        <dbReference type="ARBA" id="ARBA00022691"/>
    </source>
</evidence>
<proteinExistence type="inferred from homology"/>
<dbReference type="KEGG" id="bok:DM82_5620"/>
<dbReference type="SFLD" id="SFLDG01067">
    <property type="entry name" value="SPASM/twitch_domain_containing"/>
    <property type="match status" value="1"/>
</dbReference>
<evidence type="ECO:0000256" key="5">
    <source>
        <dbReference type="ARBA" id="ARBA00023014"/>
    </source>
</evidence>
<keyword evidence="5" id="KW-0411">Iron-sulfur</keyword>
<dbReference type="InterPro" id="IPR058240">
    <property type="entry name" value="rSAM_sf"/>
</dbReference>
<dbReference type="InterPro" id="IPR007197">
    <property type="entry name" value="rSAM"/>
</dbReference>
<dbReference type="GO" id="GO:0016491">
    <property type="term" value="F:oxidoreductase activity"/>
    <property type="evidence" value="ECO:0007669"/>
    <property type="project" value="InterPro"/>
</dbReference>
<dbReference type="InterPro" id="IPR023885">
    <property type="entry name" value="4Fe4S-binding_SPASM_dom"/>
</dbReference>
<dbReference type="SUPFAM" id="SSF102114">
    <property type="entry name" value="Radical SAM enzymes"/>
    <property type="match status" value="1"/>
</dbReference>
<comment type="cofactor">
    <cofactor evidence="1">
        <name>[4Fe-4S] cluster</name>
        <dbReference type="ChEBI" id="CHEBI:49883"/>
    </cofactor>
</comment>
<dbReference type="Gene3D" id="3.20.20.70">
    <property type="entry name" value="Aldolase class I"/>
    <property type="match status" value="1"/>
</dbReference>
<organism evidence="9 10">
    <name type="scientific">Burkholderia oklahomensis</name>
    <dbReference type="NCBI Taxonomy" id="342113"/>
    <lineage>
        <taxon>Bacteria</taxon>
        <taxon>Pseudomonadati</taxon>
        <taxon>Pseudomonadota</taxon>
        <taxon>Betaproteobacteria</taxon>
        <taxon>Burkholderiales</taxon>
        <taxon>Burkholderiaceae</taxon>
        <taxon>Burkholderia</taxon>
        <taxon>pseudomallei group</taxon>
    </lineage>
</organism>
<keyword evidence="10" id="KW-1185">Reference proteome</keyword>
<name>A0AAI8BBI4_9BURK</name>
<dbReference type="EMBL" id="CP008727">
    <property type="protein sequence ID" value="AIO69014.1"/>
    <property type="molecule type" value="Genomic_DNA"/>
</dbReference>
<dbReference type="Pfam" id="PF04055">
    <property type="entry name" value="Radical_SAM"/>
    <property type="match status" value="1"/>
</dbReference>
<dbReference type="RefSeq" id="WP_038801744.1">
    <property type="nucleotide sequence ID" value="NZ_CP008727.1"/>
</dbReference>
<evidence type="ECO:0000256" key="1">
    <source>
        <dbReference type="ARBA" id="ARBA00001966"/>
    </source>
</evidence>
<dbReference type="CDD" id="cd01335">
    <property type="entry name" value="Radical_SAM"/>
    <property type="match status" value="1"/>
</dbReference>
<protein>
    <submittedName>
        <fullName evidence="9">Radical SAM superfamily protein</fullName>
    </submittedName>
</protein>
<evidence type="ECO:0000313" key="10">
    <source>
        <dbReference type="Proteomes" id="UP000029424"/>
    </source>
</evidence>
<evidence type="ECO:0000259" key="7">
    <source>
        <dbReference type="Pfam" id="PF04055"/>
    </source>
</evidence>
<dbReference type="AlphaFoldDB" id="A0AAI8BBI4"/>
<comment type="similarity">
    <text evidence="6">Belongs to the radical SAM superfamily. Anaerobic sulfatase-maturating enzyme family.</text>
</comment>
<keyword evidence="4" id="KW-0408">Iron</keyword>
<dbReference type="Pfam" id="PF13186">
    <property type="entry name" value="SPASM"/>
    <property type="match status" value="1"/>
</dbReference>
<dbReference type="PANTHER" id="PTHR43273">
    <property type="entry name" value="ANAEROBIC SULFATASE-MATURATING ENZYME HOMOLOG ASLB-RELATED"/>
    <property type="match status" value="1"/>
</dbReference>
<dbReference type="Proteomes" id="UP000029424">
    <property type="component" value="Chromosome 2"/>
</dbReference>
<evidence type="ECO:0000256" key="3">
    <source>
        <dbReference type="ARBA" id="ARBA00022723"/>
    </source>
</evidence>
<dbReference type="SFLD" id="SFLDS00029">
    <property type="entry name" value="Radical_SAM"/>
    <property type="match status" value="1"/>
</dbReference>
<reference evidence="9 10" key="1">
    <citation type="submission" date="2014-06" db="EMBL/GenBank/DDBJ databases">
        <authorList>
            <person name="Bishop-Lilly K.A."/>
            <person name="Broomall S.M."/>
            <person name="Chain P.S."/>
            <person name="Chertkov O."/>
            <person name="Coyne S.R."/>
            <person name="Daligault H.E."/>
            <person name="Davenport K.W."/>
            <person name="Erkkila T."/>
            <person name="Frey K.G."/>
            <person name="Gibbons H.S."/>
            <person name="Gu W."/>
            <person name="Jaissle J."/>
            <person name="Johnson S.L."/>
            <person name="Koroleva G.I."/>
            <person name="Ladner J.T."/>
            <person name="Lo C.-C."/>
            <person name="Minogue T.D."/>
            <person name="Munk C."/>
            <person name="Palacios G.F."/>
            <person name="Redden C.L."/>
            <person name="Rosenzweig C.N."/>
            <person name="Scholz M.B."/>
            <person name="Teshima H."/>
            <person name="Xu Y."/>
        </authorList>
    </citation>
    <scope>NUCLEOTIDE SEQUENCE [LARGE SCALE GENOMIC DNA]</scope>
    <source>
        <strain evidence="9 10">EO147</strain>
    </source>
</reference>